<dbReference type="AlphaFoldDB" id="A0A931NF52"/>
<dbReference type="PANTHER" id="PTHR43582">
    <property type="entry name" value="LINEARMYCIN RESISTANCE ATP-BINDING PROTEIN LNRL"/>
    <property type="match status" value="1"/>
</dbReference>
<feature type="domain" description="ABC transporter" evidence="4">
    <location>
        <begin position="6"/>
        <end position="236"/>
    </location>
</feature>
<evidence type="ECO:0000259" key="4">
    <source>
        <dbReference type="PROSITE" id="PS50893"/>
    </source>
</evidence>
<evidence type="ECO:0000256" key="2">
    <source>
        <dbReference type="ARBA" id="ARBA00022741"/>
    </source>
</evidence>
<keyword evidence="1" id="KW-1003">Cell membrane</keyword>
<evidence type="ECO:0000256" key="3">
    <source>
        <dbReference type="ARBA" id="ARBA00022840"/>
    </source>
</evidence>
<organism evidence="5 6">
    <name type="scientific">Inhella proteolytica</name>
    <dbReference type="NCBI Taxonomy" id="2795029"/>
    <lineage>
        <taxon>Bacteria</taxon>
        <taxon>Pseudomonadati</taxon>
        <taxon>Pseudomonadota</taxon>
        <taxon>Betaproteobacteria</taxon>
        <taxon>Burkholderiales</taxon>
        <taxon>Sphaerotilaceae</taxon>
        <taxon>Inhella</taxon>
    </lineage>
</organism>
<dbReference type="PANTHER" id="PTHR43582:SF2">
    <property type="entry name" value="LINEARMYCIN RESISTANCE ATP-BINDING PROTEIN LNRL"/>
    <property type="match status" value="1"/>
</dbReference>
<evidence type="ECO:0000313" key="5">
    <source>
        <dbReference type="EMBL" id="MBH9578417.1"/>
    </source>
</evidence>
<dbReference type="PROSITE" id="PS50893">
    <property type="entry name" value="ABC_TRANSPORTER_2"/>
    <property type="match status" value="1"/>
</dbReference>
<keyword evidence="1" id="KW-0472">Membrane</keyword>
<dbReference type="Pfam" id="PF00005">
    <property type="entry name" value="ABC_tran"/>
    <property type="match status" value="1"/>
</dbReference>
<evidence type="ECO:0000256" key="1">
    <source>
        <dbReference type="ARBA" id="ARBA00022475"/>
    </source>
</evidence>
<proteinExistence type="predicted"/>
<sequence length="311" mass="33623">MQDALLQATALRKHYGPRPAVADVSLAVRRGELLGLLGPNGAGKSTTVAMLCGLLPPDGGEIRLGGQALLAEPDAAKRRIGLVPQELALFETLSARRNVELFGALYGLDRARQRQRAQAVLAQVGLLERADEAPRAFSGGMKRRLHIACALVHEPDLIVLDEPTAGVDPHSRNAIFELLEGLKRAGKALIYTSHYMEEVERLADRIVILDHGRVVAEGRLAELLQRLEGGQGLDIELAQGEPELAALQSLPGVQGLRREGSRLRLALADWQAGIAVLQALAAQGLQPARWSSSRVTLEDLFLTLTGRQLRD</sequence>
<gene>
    <name evidence="5" type="ORF">I7X39_16110</name>
</gene>
<name>A0A931NF52_9BURK</name>
<dbReference type="Gene3D" id="3.40.50.300">
    <property type="entry name" value="P-loop containing nucleotide triphosphate hydrolases"/>
    <property type="match status" value="1"/>
</dbReference>
<dbReference type="InterPro" id="IPR027417">
    <property type="entry name" value="P-loop_NTPase"/>
</dbReference>
<dbReference type="InterPro" id="IPR003439">
    <property type="entry name" value="ABC_transporter-like_ATP-bd"/>
</dbReference>
<dbReference type="InterPro" id="IPR003593">
    <property type="entry name" value="AAA+_ATPase"/>
</dbReference>
<keyword evidence="6" id="KW-1185">Reference proteome</keyword>
<dbReference type="Proteomes" id="UP000613266">
    <property type="component" value="Unassembled WGS sequence"/>
</dbReference>
<accession>A0A931NF52</accession>
<dbReference type="SUPFAM" id="SSF52540">
    <property type="entry name" value="P-loop containing nucleoside triphosphate hydrolases"/>
    <property type="match status" value="1"/>
</dbReference>
<comment type="caution">
    <text evidence="5">The sequence shown here is derived from an EMBL/GenBank/DDBJ whole genome shotgun (WGS) entry which is preliminary data.</text>
</comment>
<dbReference type="RefSeq" id="WP_198112184.1">
    <property type="nucleotide sequence ID" value="NZ_JAEDAK010000011.1"/>
</dbReference>
<dbReference type="EMBL" id="JAEDAK010000011">
    <property type="protein sequence ID" value="MBH9578417.1"/>
    <property type="molecule type" value="Genomic_DNA"/>
</dbReference>
<keyword evidence="2" id="KW-0547">Nucleotide-binding</keyword>
<evidence type="ECO:0000313" key="6">
    <source>
        <dbReference type="Proteomes" id="UP000613266"/>
    </source>
</evidence>
<dbReference type="GO" id="GO:0005524">
    <property type="term" value="F:ATP binding"/>
    <property type="evidence" value="ECO:0007669"/>
    <property type="project" value="UniProtKB-KW"/>
</dbReference>
<dbReference type="SMART" id="SM00382">
    <property type="entry name" value="AAA"/>
    <property type="match status" value="1"/>
</dbReference>
<keyword evidence="3 5" id="KW-0067">ATP-binding</keyword>
<reference evidence="5" key="1">
    <citation type="submission" date="2020-12" db="EMBL/GenBank/DDBJ databases">
        <title>The genome sequence of Inhella sp. 1Y17.</title>
        <authorList>
            <person name="Liu Y."/>
        </authorList>
    </citation>
    <scope>NUCLEOTIDE SEQUENCE</scope>
    <source>
        <strain evidence="5">1Y17</strain>
    </source>
</reference>
<protein>
    <submittedName>
        <fullName evidence="5">ABC transporter ATP-binding protein</fullName>
    </submittedName>
</protein>
<dbReference type="GO" id="GO:0016887">
    <property type="term" value="F:ATP hydrolysis activity"/>
    <property type="evidence" value="ECO:0007669"/>
    <property type="project" value="InterPro"/>
</dbReference>